<feature type="transmembrane region" description="Helical" evidence="1">
    <location>
        <begin position="283"/>
        <end position="301"/>
    </location>
</feature>
<feature type="transmembrane region" description="Helical" evidence="1">
    <location>
        <begin position="177"/>
        <end position="200"/>
    </location>
</feature>
<protein>
    <submittedName>
        <fullName evidence="2">Integral membrane protein</fullName>
    </submittedName>
</protein>
<feature type="transmembrane region" description="Helical" evidence="1">
    <location>
        <begin position="244"/>
        <end position="263"/>
    </location>
</feature>
<dbReference type="PANTHER" id="PTHR35337:SF1">
    <property type="entry name" value="SLR1478 PROTEIN"/>
    <property type="match status" value="1"/>
</dbReference>
<organism evidence="2">
    <name type="scientific">gut metagenome</name>
    <dbReference type="NCBI Taxonomy" id="749906"/>
    <lineage>
        <taxon>unclassified sequences</taxon>
        <taxon>metagenomes</taxon>
        <taxon>organismal metagenomes</taxon>
    </lineage>
</organism>
<feature type="transmembrane region" description="Helical" evidence="1">
    <location>
        <begin position="313"/>
        <end position="330"/>
    </location>
</feature>
<name>J9H081_9ZZZZ</name>
<keyword evidence="1" id="KW-1133">Transmembrane helix</keyword>
<sequence>MHGGIPDVCLGFETCSIFRESMKEVTFVRQNIEKWRETEQVVEHAARVSPDRLADVYMDLTADLAFAQTHFPQSRITIYLNNLASALHRAIYRNKREKWGRILTFWTQEVPDVMYEARRELLVSFLIFVVSALIGVLSAAHDVEFVRLILGNSYVDMTLDNIANGRPMGVYASSSELPMFLGITFNNVMVSFNCFVMGLLTSFGTGYMLFNNGIMIGAFQTFFYQQGLLWESILAVWLHGTLEISAIIIAGAAGLALGNGWLFPGTYTRMESFRQGARRGLKIVVGTVPVFVVAGFIEGFFTRHVEWPDAVRLLFILASLSFVVFYYLYLPKRRHVRLNSPTQSG</sequence>
<feature type="transmembrane region" description="Helical" evidence="1">
    <location>
        <begin position="207"/>
        <end position="224"/>
    </location>
</feature>
<reference evidence="2" key="1">
    <citation type="journal article" date="2012" name="PLoS ONE">
        <title>Gene sets for utilization of primary and secondary nutrition supplies in the distal gut of endangered iberian lynx.</title>
        <authorList>
            <person name="Alcaide M."/>
            <person name="Messina E."/>
            <person name="Richter M."/>
            <person name="Bargiela R."/>
            <person name="Peplies J."/>
            <person name="Huws S.A."/>
            <person name="Newbold C.J."/>
            <person name="Golyshin P.N."/>
            <person name="Simon M.A."/>
            <person name="Lopez G."/>
            <person name="Yakimov M.M."/>
            <person name="Ferrer M."/>
        </authorList>
    </citation>
    <scope>NUCLEOTIDE SEQUENCE</scope>
</reference>
<keyword evidence="1" id="KW-0812">Transmembrane</keyword>
<dbReference type="EMBL" id="AMCI01000485">
    <property type="protein sequence ID" value="EJX09013.1"/>
    <property type="molecule type" value="Genomic_DNA"/>
</dbReference>
<accession>J9H081</accession>
<dbReference type="Pfam" id="PF01944">
    <property type="entry name" value="SpoIIM"/>
    <property type="match status" value="1"/>
</dbReference>
<dbReference type="InterPro" id="IPR002798">
    <property type="entry name" value="SpoIIM-like"/>
</dbReference>
<evidence type="ECO:0000313" key="2">
    <source>
        <dbReference type="EMBL" id="EJX09013.1"/>
    </source>
</evidence>
<dbReference type="PANTHER" id="PTHR35337">
    <property type="entry name" value="SLR1478 PROTEIN"/>
    <property type="match status" value="1"/>
</dbReference>
<gene>
    <name evidence="2" type="ORF">EVA_02875</name>
</gene>
<dbReference type="AlphaFoldDB" id="J9H081"/>
<evidence type="ECO:0000256" key="1">
    <source>
        <dbReference type="SAM" id="Phobius"/>
    </source>
</evidence>
<comment type="caution">
    <text evidence="2">The sequence shown here is derived from an EMBL/GenBank/DDBJ whole genome shotgun (WGS) entry which is preliminary data.</text>
</comment>
<feature type="transmembrane region" description="Helical" evidence="1">
    <location>
        <begin position="121"/>
        <end position="140"/>
    </location>
</feature>
<keyword evidence="1" id="KW-0472">Membrane</keyword>
<proteinExistence type="predicted"/>